<dbReference type="SUPFAM" id="SSF53448">
    <property type="entry name" value="Nucleotide-diphospho-sugar transferases"/>
    <property type="match status" value="1"/>
</dbReference>
<keyword evidence="18" id="KW-0732">Signal</keyword>
<dbReference type="InterPro" id="IPR000772">
    <property type="entry name" value="Ricin_B_lectin"/>
</dbReference>
<evidence type="ECO:0000256" key="18">
    <source>
        <dbReference type="SAM" id="SignalP"/>
    </source>
</evidence>
<evidence type="ECO:0000256" key="17">
    <source>
        <dbReference type="SAM" id="MobiDB-lite"/>
    </source>
</evidence>
<keyword evidence="13" id="KW-0472">Membrane</keyword>
<dbReference type="SMART" id="SM00458">
    <property type="entry name" value="RICIN"/>
    <property type="match status" value="1"/>
</dbReference>
<evidence type="ECO:0000256" key="7">
    <source>
        <dbReference type="ARBA" id="ARBA00022692"/>
    </source>
</evidence>
<dbReference type="GO" id="GO:0030246">
    <property type="term" value="F:carbohydrate binding"/>
    <property type="evidence" value="ECO:0007669"/>
    <property type="project" value="UniProtKB-KW"/>
</dbReference>
<dbReference type="GO" id="GO:0006493">
    <property type="term" value="P:protein O-linked glycosylation"/>
    <property type="evidence" value="ECO:0007669"/>
    <property type="project" value="UniProtKB-ARBA"/>
</dbReference>
<dbReference type="PROSITE" id="PS50231">
    <property type="entry name" value="RICIN_B_LECTIN"/>
    <property type="match status" value="1"/>
</dbReference>
<evidence type="ECO:0000256" key="9">
    <source>
        <dbReference type="ARBA" id="ARBA00022734"/>
    </source>
</evidence>
<dbReference type="CDD" id="cd02510">
    <property type="entry name" value="pp-GalNAc-T"/>
    <property type="match status" value="1"/>
</dbReference>
<feature type="domain" description="Ricin B lectin" evidence="19">
    <location>
        <begin position="520"/>
        <end position="642"/>
    </location>
</feature>
<evidence type="ECO:0000256" key="12">
    <source>
        <dbReference type="ARBA" id="ARBA00023034"/>
    </source>
</evidence>
<evidence type="ECO:0000256" key="11">
    <source>
        <dbReference type="ARBA" id="ARBA00022989"/>
    </source>
</evidence>
<dbReference type="Proteomes" id="UP000225706">
    <property type="component" value="Unassembled WGS sequence"/>
</dbReference>
<dbReference type="EC" id="2.4.1.-" evidence="16"/>
<feature type="compositionally biased region" description="Basic and acidic residues" evidence="17">
    <location>
        <begin position="99"/>
        <end position="112"/>
    </location>
</feature>
<dbReference type="OrthoDB" id="429263at2759"/>
<dbReference type="GO" id="GO:0000139">
    <property type="term" value="C:Golgi membrane"/>
    <property type="evidence" value="ECO:0007669"/>
    <property type="project" value="UniProtKB-SubCell"/>
</dbReference>
<organism evidence="20 21">
    <name type="scientific">Stylophora pistillata</name>
    <name type="common">Smooth cauliflower coral</name>
    <dbReference type="NCBI Taxonomy" id="50429"/>
    <lineage>
        <taxon>Eukaryota</taxon>
        <taxon>Metazoa</taxon>
        <taxon>Cnidaria</taxon>
        <taxon>Anthozoa</taxon>
        <taxon>Hexacorallia</taxon>
        <taxon>Scleractinia</taxon>
        <taxon>Astrocoeniina</taxon>
        <taxon>Pocilloporidae</taxon>
        <taxon>Stylophora</taxon>
    </lineage>
</organism>
<accession>A0A2B4S7W9</accession>
<reference evidence="21" key="1">
    <citation type="journal article" date="2017" name="bioRxiv">
        <title>Comparative analysis of the genomes of Stylophora pistillata and Acropora digitifera provides evidence for extensive differences between species of corals.</title>
        <authorList>
            <person name="Voolstra C.R."/>
            <person name="Li Y."/>
            <person name="Liew Y.J."/>
            <person name="Baumgarten S."/>
            <person name="Zoccola D."/>
            <person name="Flot J.-F."/>
            <person name="Tambutte S."/>
            <person name="Allemand D."/>
            <person name="Aranda M."/>
        </authorList>
    </citation>
    <scope>NUCLEOTIDE SEQUENCE [LARGE SCALE GENOMIC DNA]</scope>
</reference>
<dbReference type="STRING" id="50429.A0A2B4S7W9"/>
<dbReference type="InterPro" id="IPR035992">
    <property type="entry name" value="Ricin_B-like_lectins"/>
</dbReference>
<proteinExistence type="inferred from homology"/>
<protein>
    <recommendedName>
        <fullName evidence="16">Polypeptide N-acetylgalactosaminyltransferase</fullName>
        <ecNumber evidence="16">2.4.1.-</ecNumber>
    </recommendedName>
    <alternativeName>
        <fullName evidence="16">Protein-UDP acetylgalactosaminyltransferase</fullName>
    </alternativeName>
</protein>
<feature type="chain" id="PRO_5013242272" description="Polypeptide N-acetylgalactosaminyltransferase" evidence="18">
    <location>
        <begin position="21"/>
        <end position="645"/>
    </location>
</feature>
<dbReference type="FunFam" id="3.90.550.10:FF:000021">
    <property type="entry name" value="Polypeptide N-acetylgalactosaminyltransferase"/>
    <property type="match status" value="1"/>
</dbReference>
<comment type="cofactor">
    <cofactor evidence="1 16">
        <name>Mn(2+)</name>
        <dbReference type="ChEBI" id="CHEBI:29035"/>
    </cofactor>
</comment>
<dbReference type="GO" id="GO:0046872">
    <property type="term" value="F:metal ion binding"/>
    <property type="evidence" value="ECO:0007669"/>
    <property type="project" value="UniProtKB-KW"/>
</dbReference>
<keyword evidence="12 16" id="KW-0333">Golgi apparatus</keyword>
<gene>
    <name evidence="20" type="primary">GALNT2</name>
    <name evidence="20" type="ORF">AWC38_SpisGene10214</name>
</gene>
<feature type="compositionally biased region" description="Polar residues" evidence="17">
    <location>
        <begin position="62"/>
        <end position="94"/>
    </location>
</feature>
<feature type="signal peptide" evidence="18">
    <location>
        <begin position="1"/>
        <end position="20"/>
    </location>
</feature>
<keyword evidence="6 16" id="KW-0808">Transferase</keyword>
<keyword evidence="21" id="KW-1185">Reference proteome</keyword>
<dbReference type="Pfam" id="PF00535">
    <property type="entry name" value="Glycos_transf_2"/>
    <property type="match status" value="1"/>
</dbReference>
<dbReference type="InterPro" id="IPR045885">
    <property type="entry name" value="GalNAc-T"/>
</dbReference>
<feature type="region of interest" description="Disordered" evidence="17">
    <location>
        <begin position="34"/>
        <end position="117"/>
    </location>
</feature>
<sequence>MAKARIIHVLSSAVFQGVAGLAPLPNRGRKICGGFERRATEQQNGPDQNRTEQHQPHEDNQDNSSPTGEEQEQSPNKSDNDNVPTGDQGNTSLAPLTGSRDDIRSNGDPRVSDDEDTLRNFQLNVDNRGTYDDESEFVGLRGKPAETDTRRLEDFDVESYLGVTRVKQGEDAYASNAYNQEASDKAPFNRDVPDVRASQCQERLWIADDLPTTSIIICFHNEGRAALLRTVISSLNRSPPNLLKEIILVDDFSDNALDGKLLEKLPKVRVLRNNQREGLMRSRVRGADEAKGEVLTFLDSHCECNKNWLEPLLERIKENRNMIVSPIIDVINMDTFEYLGSSSDLRGGFGWNLNFKWDFLPANVLAERSGRPMAPIRTPVIAGGLFSIDKKWFERIGKYDMDMDIWGGENLEISFRAWQCGGSMEIIPCSRVGHVFRNRHPYKFPGGSMNVFQKNTRRAVEVWMDDYKKFYYAAVPYAKNTPFGDIQSRLELRKKLKCKPFKWYVQNVYPELRVPEGDDTTAFGEVKQGKDCMDTLGHTGGGTVGLFECHGAGGNQLWNFVKNKMLKHDTLCLETANEEDGTPALLLECDEKNANQHWEYDKGSNRIRHVGSGKCLDSKDQKEKGLVLNSCSDSFSQSWAFEVNL</sequence>
<dbReference type="InterPro" id="IPR001173">
    <property type="entry name" value="Glyco_trans_2-like"/>
</dbReference>
<dbReference type="AlphaFoldDB" id="A0A2B4S7W9"/>
<evidence type="ECO:0000256" key="6">
    <source>
        <dbReference type="ARBA" id="ARBA00022679"/>
    </source>
</evidence>
<dbReference type="GO" id="GO:0004653">
    <property type="term" value="F:polypeptide N-acetylgalactosaminyltransferase activity"/>
    <property type="evidence" value="ECO:0007669"/>
    <property type="project" value="TreeGrafter"/>
</dbReference>
<dbReference type="SUPFAM" id="SSF50370">
    <property type="entry name" value="Ricin B-like lectins"/>
    <property type="match status" value="1"/>
</dbReference>
<evidence type="ECO:0000256" key="10">
    <source>
        <dbReference type="ARBA" id="ARBA00022968"/>
    </source>
</evidence>
<dbReference type="PANTHER" id="PTHR11675">
    <property type="entry name" value="N-ACETYLGALACTOSAMINYLTRANSFERASE"/>
    <property type="match status" value="1"/>
</dbReference>
<keyword evidence="8" id="KW-0479">Metal-binding</keyword>
<dbReference type="Pfam" id="PF00652">
    <property type="entry name" value="Ricin_B_lectin"/>
    <property type="match status" value="1"/>
</dbReference>
<evidence type="ECO:0000256" key="1">
    <source>
        <dbReference type="ARBA" id="ARBA00001936"/>
    </source>
</evidence>
<dbReference type="Gene3D" id="2.80.10.50">
    <property type="match status" value="1"/>
</dbReference>
<evidence type="ECO:0000256" key="15">
    <source>
        <dbReference type="ARBA" id="ARBA00023211"/>
    </source>
</evidence>
<evidence type="ECO:0000256" key="8">
    <source>
        <dbReference type="ARBA" id="ARBA00022723"/>
    </source>
</evidence>
<evidence type="ECO:0000256" key="14">
    <source>
        <dbReference type="ARBA" id="ARBA00023157"/>
    </source>
</evidence>
<evidence type="ECO:0000256" key="16">
    <source>
        <dbReference type="RuleBase" id="RU361242"/>
    </source>
</evidence>
<comment type="similarity">
    <text evidence="4 16">Belongs to the glycosyltransferase 2 family. GalNAc-T subfamily.</text>
</comment>
<dbReference type="PANTHER" id="PTHR11675:SF119">
    <property type="entry name" value="POLYPEPTIDE N-ACETYLGALACTOSAMINYLTRANSFERASE 2"/>
    <property type="match status" value="1"/>
</dbReference>
<keyword evidence="5 16" id="KW-0328">Glycosyltransferase</keyword>
<dbReference type="UniPathway" id="UPA00378"/>
<evidence type="ECO:0000313" key="20">
    <source>
        <dbReference type="EMBL" id="PFX25179.1"/>
    </source>
</evidence>
<keyword evidence="10" id="KW-0735">Signal-anchor</keyword>
<dbReference type="Gene3D" id="3.90.550.10">
    <property type="entry name" value="Spore Coat Polysaccharide Biosynthesis Protein SpsA, Chain A"/>
    <property type="match status" value="1"/>
</dbReference>
<comment type="caution">
    <text evidence="20">The sequence shown here is derived from an EMBL/GenBank/DDBJ whole genome shotgun (WGS) entry which is preliminary data.</text>
</comment>
<evidence type="ECO:0000256" key="3">
    <source>
        <dbReference type="ARBA" id="ARBA00004922"/>
    </source>
</evidence>
<dbReference type="CDD" id="cd23434">
    <property type="entry name" value="beta-trefoil_Ricin_GALNT2"/>
    <property type="match status" value="1"/>
</dbReference>
<keyword evidence="7" id="KW-0812">Transmembrane</keyword>
<keyword evidence="14 16" id="KW-1015">Disulfide bond</keyword>
<dbReference type="EMBL" id="LSMT01000157">
    <property type="protein sequence ID" value="PFX25179.1"/>
    <property type="molecule type" value="Genomic_DNA"/>
</dbReference>
<keyword evidence="9 16" id="KW-0430">Lectin</keyword>
<comment type="subcellular location">
    <subcellularLocation>
        <location evidence="2 16">Golgi apparatus membrane</location>
        <topology evidence="2 16">Single-pass type II membrane protein</topology>
    </subcellularLocation>
</comment>
<evidence type="ECO:0000256" key="5">
    <source>
        <dbReference type="ARBA" id="ARBA00022676"/>
    </source>
</evidence>
<evidence type="ECO:0000256" key="13">
    <source>
        <dbReference type="ARBA" id="ARBA00023136"/>
    </source>
</evidence>
<evidence type="ECO:0000313" key="21">
    <source>
        <dbReference type="Proteomes" id="UP000225706"/>
    </source>
</evidence>
<evidence type="ECO:0000259" key="19">
    <source>
        <dbReference type="SMART" id="SM00458"/>
    </source>
</evidence>
<feature type="compositionally biased region" description="Basic and acidic residues" evidence="17">
    <location>
        <begin position="49"/>
        <end position="60"/>
    </location>
</feature>
<name>A0A2B4S7W9_STYPI</name>
<dbReference type="InterPro" id="IPR029044">
    <property type="entry name" value="Nucleotide-diphossugar_trans"/>
</dbReference>
<comment type="pathway">
    <text evidence="3 16">Protein modification; protein glycosylation.</text>
</comment>
<evidence type="ECO:0000256" key="2">
    <source>
        <dbReference type="ARBA" id="ARBA00004323"/>
    </source>
</evidence>
<keyword evidence="11" id="KW-1133">Transmembrane helix</keyword>
<keyword evidence="15 16" id="KW-0464">Manganese</keyword>
<evidence type="ECO:0000256" key="4">
    <source>
        <dbReference type="ARBA" id="ARBA00005680"/>
    </source>
</evidence>